<dbReference type="SUPFAM" id="SSF56300">
    <property type="entry name" value="Metallo-dependent phosphatases"/>
    <property type="match status" value="1"/>
</dbReference>
<proteinExistence type="inferred from homology"/>
<dbReference type="GO" id="GO:0005634">
    <property type="term" value="C:nucleus"/>
    <property type="evidence" value="ECO:0007669"/>
    <property type="project" value="TreeGrafter"/>
</dbReference>
<dbReference type="PROSITE" id="PS00125">
    <property type="entry name" value="SER_THR_PHOSPHATASE"/>
    <property type="match status" value="1"/>
</dbReference>
<name>A0A4U5NG88_STECR</name>
<dbReference type="Proteomes" id="UP000298663">
    <property type="component" value="Unassembled WGS sequence"/>
</dbReference>
<evidence type="ECO:0000313" key="4">
    <source>
        <dbReference type="Proteomes" id="UP000298663"/>
    </source>
</evidence>
<dbReference type="GO" id="GO:0004722">
    <property type="term" value="F:protein serine/threonine phosphatase activity"/>
    <property type="evidence" value="ECO:0007669"/>
    <property type="project" value="UniProtKB-EC"/>
</dbReference>
<dbReference type="InterPro" id="IPR029052">
    <property type="entry name" value="Metallo-depent_PP-like"/>
</dbReference>
<dbReference type="GO" id="GO:0005737">
    <property type="term" value="C:cytoplasm"/>
    <property type="evidence" value="ECO:0007669"/>
    <property type="project" value="TreeGrafter"/>
</dbReference>
<dbReference type="InterPro" id="IPR050341">
    <property type="entry name" value="PP1_catalytic_subunit"/>
</dbReference>
<dbReference type="EC" id="3.1.3.16" evidence="1"/>
<evidence type="ECO:0000256" key="1">
    <source>
        <dbReference type="RuleBase" id="RU004273"/>
    </source>
</evidence>
<gene>
    <name evidence="3" type="ORF">L596_015863</name>
</gene>
<dbReference type="STRING" id="34508.A0A4U5NG88"/>
<reference evidence="3 4" key="1">
    <citation type="journal article" date="2015" name="Genome Biol.">
        <title>Comparative genomics of Steinernema reveals deeply conserved gene regulatory networks.</title>
        <authorList>
            <person name="Dillman A.R."/>
            <person name="Macchietto M."/>
            <person name="Porter C.F."/>
            <person name="Rogers A."/>
            <person name="Williams B."/>
            <person name="Antoshechkin I."/>
            <person name="Lee M.M."/>
            <person name="Goodwin Z."/>
            <person name="Lu X."/>
            <person name="Lewis E.E."/>
            <person name="Goodrich-Blair H."/>
            <person name="Stock S.P."/>
            <person name="Adams B.J."/>
            <person name="Sternberg P.W."/>
            <person name="Mortazavi A."/>
        </authorList>
    </citation>
    <scope>NUCLEOTIDE SEQUENCE [LARGE SCALE GENOMIC DNA]</scope>
    <source>
        <strain evidence="3 4">ALL</strain>
    </source>
</reference>
<sequence>MAAEIVPENFRYKKLFLDLHHPRDKDSAKITYDYKELVQLALDVRELIAKEPTLLMVNAPCVIVGDIHGQFKDLYRLMSTFDKDKYNLKEESDHKYLFLGDYIDRGPDSLECIAYLCLLKLISPKRYNMLRGNHETQAINRVYGFFDEINKKMENADHGFEVWRAFNDMFAVLPLAAVISKKILCMHGGISPKLESLDDIRAIKRPLDEPNSNELACDLLWADPMTEFDGFQPNWVRGVSVYFGEQALIQTLEKIKCQLVVRAHQMMMNGYSFFCNRKLITVFSAPRYYPDKPNKGAVMIVNKQLKVQFRLINPSTDRVHGGMPFQDTFNRDNNDTGYVCSSASSSASASTVQEGVAKTTALPRKI</sequence>
<evidence type="ECO:0000259" key="2">
    <source>
        <dbReference type="PROSITE" id="PS00125"/>
    </source>
</evidence>
<dbReference type="OrthoDB" id="5840512at2759"/>
<accession>A0A4U5NG88</accession>
<organism evidence="3 4">
    <name type="scientific">Steinernema carpocapsae</name>
    <name type="common">Entomopathogenic nematode</name>
    <dbReference type="NCBI Taxonomy" id="34508"/>
    <lineage>
        <taxon>Eukaryota</taxon>
        <taxon>Metazoa</taxon>
        <taxon>Ecdysozoa</taxon>
        <taxon>Nematoda</taxon>
        <taxon>Chromadorea</taxon>
        <taxon>Rhabditida</taxon>
        <taxon>Tylenchina</taxon>
        <taxon>Panagrolaimomorpha</taxon>
        <taxon>Strongyloidoidea</taxon>
        <taxon>Steinernematidae</taxon>
        <taxon>Steinernema</taxon>
    </lineage>
</organism>
<dbReference type="SMART" id="SM00156">
    <property type="entry name" value="PP2Ac"/>
    <property type="match status" value="1"/>
</dbReference>
<protein>
    <recommendedName>
        <fullName evidence="1">Serine/threonine-protein phosphatase</fullName>
        <ecNumber evidence="1">3.1.3.16</ecNumber>
    </recommendedName>
</protein>
<comment type="similarity">
    <text evidence="1">Belongs to the PPP phosphatase family.</text>
</comment>
<keyword evidence="1" id="KW-0378">Hydrolase</keyword>
<dbReference type="PANTHER" id="PTHR11668">
    <property type="entry name" value="SERINE/THREONINE PROTEIN PHOSPHATASE"/>
    <property type="match status" value="1"/>
</dbReference>
<dbReference type="InterPro" id="IPR004843">
    <property type="entry name" value="Calcineurin-like_PHP"/>
</dbReference>
<dbReference type="InterPro" id="IPR006186">
    <property type="entry name" value="Ser/Thr-sp_prot-phosphatase"/>
</dbReference>
<comment type="caution">
    <text evidence="3">The sequence shown here is derived from an EMBL/GenBank/DDBJ whole genome shotgun (WGS) entry which is preliminary data.</text>
</comment>
<reference evidence="3 4" key="2">
    <citation type="journal article" date="2019" name="G3 (Bethesda)">
        <title>Hybrid Assembly of the Genome of the Entomopathogenic Nematode Steinernema carpocapsae Identifies the X-Chromosome.</title>
        <authorList>
            <person name="Serra L."/>
            <person name="Macchietto M."/>
            <person name="Macias-Munoz A."/>
            <person name="McGill C.J."/>
            <person name="Rodriguez I.M."/>
            <person name="Rodriguez B."/>
            <person name="Murad R."/>
            <person name="Mortazavi A."/>
        </authorList>
    </citation>
    <scope>NUCLEOTIDE SEQUENCE [LARGE SCALE GENOMIC DNA]</scope>
    <source>
        <strain evidence="3 4">ALL</strain>
    </source>
</reference>
<evidence type="ECO:0000313" key="3">
    <source>
        <dbReference type="EMBL" id="TKR82089.1"/>
    </source>
</evidence>
<dbReference type="EMBL" id="AZBU02000004">
    <property type="protein sequence ID" value="TKR82089.1"/>
    <property type="molecule type" value="Genomic_DNA"/>
</dbReference>
<keyword evidence="4" id="KW-1185">Reference proteome</keyword>
<dbReference type="PRINTS" id="PR00114">
    <property type="entry name" value="STPHPHTASE"/>
</dbReference>
<feature type="domain" description="Serine/threonine specific protein phosphatases" evidence="2">
    <location>
        <begin position="130"/>
        <end position="135"/>
    </location>
</feature>
<comment type="catalytic activity">
    <reaction evidence="1">
        <text>O-phospho-L-threonyl-[protein] + H2O = L-threonyl-[protein] + phosphate</text>
        <dbReference type="Rhea" id="RHEA:47004"/>
        <dbReference type="Rhea" id="RHEA-COMP:11060"/>
        <dbReference type="Rhea" id="RHEA-COMP:11605"/>
        <dbReference type="ChEBI" id="CHEBI:15377"/>
        <dbReference type="ChEBI" id="CHEBI:30013"/>
        <dbReference type="ChEBI" id="CHEBI:43474"/>
        <dbReference type="ChEBI" id="CHEBI:61977"/>
        <dbReference type="EC" id="3.1.3.16"/>
    </reaction>
</comment>
<dbReference type="AlphaFoldDB" id="A0A4U5NG88"/>
<dbReference type="PANTHER" id="PTHR11668:SF491">
    <property type="entry name" value="SERINE_THREONINE-PROTEIN PHOSPHATASE"/>
    <property type="match status" value="1"/>
</dbReference>
<dbReference type="Pfam" id="PF00149">
    <property type="entry name" value="Metallophos"/>
    <property type="match status" value="1"/>
</dbReference>
<dbReference type="Gene3D" id="3.60.21.10">
    <property type="match status" value="1"/>
</dbReference>